<proteinExistence type="predicted"/>
<keyword evidence="3" id="KW-1185">Reference proteome</keyword>
<organism evidence="2 3">
    <name type="scientific">Symbiodinium microadriaticum</name>
    <name type="common">Dinoflagellate</name>
    <name type="synonym">Zooxanthella microadriatica</name>
    <dbReference type="NCBI Taxonomy" id="2951"/>
    <lineage>
        <taxon>Eukaryota</taxon>
        <taxon>Sar</taxon>
        <taxon>Alveolata</taxon>
        <taxon>Dinophyceae</taxon>
        <taxon>Suessiales</taxon>
        <taxon>Symbiodiniaceae</taxon>
        <taxon>Symbiodinium</taxon>
    </lineage>
</organism>
<gene>
    <name evidence="2" type="ORF">AK812_SmicGene1287</name>
    <name evidence="1" type="ORF">AK812_SmicGene46782</name>
</gene>
<dbReference type="Proteomes" id="UP000186817">
    <property type="component" value="Unassembled WGS sequence"/>
</dbReference>
<evidence type="ECO:0000313" key="3">
    <source>
        <dbReference type="Proteomes" id="UP000186817"/>
    </source>
</evidence>
<sequence>MMPSGGIQKLKEFWNLQKAGHPAWRNHPIVSKRSFDAEHTLPLQLHGDGTPVVGIGKIWSRQLTSYTWNSLLADGWTKDSMMPSWFCFDETEAGRETTEEFFRIISWSFGCLATGVWPAADHLGAKYPASSLEARRAGSPLANGLRAIIWSLNGDAEYLVSRLGLPHYGSKKGPCGLCRCTGDDNSAETWRDCSASARWLSLGWTREAWLASAERSQSSIFCNGLTVLNVHYDYMHCKYLGSDQIGFGSILDLLVNHLMAGDSPLTNLKQCWDSIVTSYQRLGISERYRSFRKLTMFQRKKKCPKLKGRAAQIAAFGEPLLELWNQYMNPEIAVHCKIRTYLRLNIAMEKIMKECRTETAFPEPQATNFISYAFAMCNLHLELGAHFEEEGQKLFSSLPKLHLLLHTVLLCRHINPRLTWCYKGEDVQKVSRSLAASCARGLRGPAVTVKMVSKLRAAWHLRLSKVSAD</sequence>
<dbReference type="OrthoDB" id="406102at2759"/>
<dbReference type="EMBL" id="LSRX01004660">
    <property type="protein sequence ID" value="OLP73846.1"/>
    <property type="molecule type" value="Genomic_DNA"/>
</dbReference>
<comment type="caution">
    <text evidence="2">The sequence shown here is derived from an EMBL/GenBank/DDBJ whole genome shotgun (WGS) entry which is preliminary data.</text>
</comment>
<reference evidence="2 3" key="1">
    <citation type="submission" date="2016-02" db="EMBL/GenBank/DDBJ databases">
        <title>Genome analysis of coral dinoflagellate symbionts highlights evolutionary adaptations to a symbiotic lifestyle.</title>
        <authorList>
            <person name="Aranda M."/>
            <person name="Li Y."/>
            <person name="Liew Y.J."/>
            <person name="Baumgarten S."/>
            <person name="Simakov O."/>
            <person name="Wilson M."/>
            <person name="Piel J."/>
            <person name="Ashoor H."/>
            <person name="Bougouffa S."/>
            <person name="Bajic V.B."/>
            <person name="Ryu T."/>
            <person name="Ravasi T."/>
            <person name="Bayer T."/>
            <person name="Micklem G."/>
            <person name="Kim H."/>
            <person name="Bhak J."/>
            <person name="Lajeunesse T.C."/>
            <person name="Voolstra C.R."/>
        </authorList>
    </citation>
    <scope>NUCLEOTIDE SEQUENCE [LARGE SCALE GENOMIC DNA]</scope>
    <source>
        <strain evidence="2 3">CCMP2467</strain>
    </source>
</reference>
<protein>
    <submittedName>
        <fullName evidence="2">Uncharacterized protein</fullName>
    </submittedName>
</protein>
<name>A0A1Q9F4A3_SYMMI</name>
<accession>A0A1Q9F4A3</accession>
<evidence type="ECO:0000313" key="1">
    <source>
        <dbReference type="EMBL" id="OLP73846.1"/>
    </source>
</evidence>
<evidence type="ECO:0000313" key="2">
    <source>
        <dbReference type="EMBL" id="OLQ14506.1"/>
    </source>
</evidence>
<dbReference type="EMBL" id="LSRX01000014">
    <property type="protein sequence ID" value="OLQ14506.1"/>
    <property type="molecule type" value="Genomic_DNA"/>
</dbReference>
<dbReference type="AlphaFoldDB" id="A0A1Q9F4A3"/>